<dbReference type="SMART" id="SM00382">
    <property type="entry name" value="AAA"/>
    <property type="match status" value="1"/>
</dbReference>
<dbReference type="SUPFAM" id="SSF52540">
    <property type="entry name" value="P-loop containing nucleoside triphosphate hydrolases"/>
    <property type="match status" value="1"/>
</dbReference>
<proteinExistence type="inferred from homology"/>
<protein>
    <submittedName>
        <fullName evidence="6">Gliding motility-associated ABC transporter ATP-binding protein GldA</fullName>
    </submittedName>
</protein>
<evidence type="ECO:0000256" key="3">
    <source>
        <dbReference type="ARBA" id="ARBA00022741"/>
    </source>
</evidence>
<name>A0A3B0X3S3_9ZZZZ</name>
<dbReference type="InterPro" id="IPR027417">
    <property type="entry name" value="P-loop_NTPase"/>
</dbReference>
<dbReference type="InterPro" id="IPR003593">
    <property type="entry name" value="AAA+_ATPase"/>
</dbReference>
<dbReference type="AlphaFoldDB" id="A0A3B0X3S3"/>
<dbReference type="PANTHER" id="PTHR43335:SF4">
    <property type="entry name" value="ABC TRANSPORTER, ATP-BINDING PROTEIN"/>
    <property type="match status" value="1"/>
</dbReference>
<dbReference type="EMBL" id="UOFE01000015">
    <property type="protein sequence ID" value="VAW51306.1"/>
    <property type="molecule type" value="Genomic_DNA"/>
</dbReference>
<evidence type="ECO:0000259" key="5">
    <source>
        <dbReference type="PROSITE" id="PS50893"/>
    </source>
</evidence>
<keyword evidence="4 6" id="KW-0067">ATP-binding</keyword>
<dbReference type="GO" id="GO:0016887">
    <property type="term" value="F:ATP hydrolysis activity"/>
    <property type="evidence" value="ECO:0007669"/>
    <property type="project" value="InterPro"/>
</dbReference>
<gene>
    <name evidence="6" type="ORF">MNBD_GAMMA05-819</name>
</gene>
<evidence type="ECO:0000256" key="4">
    <source>
        <dbReference type="ARBA" id="ARBA00022840"/>
    </source>
</evidence>
<accession>A0A3B0X3S3</accession>
<keyword evidence="2" id="KW-0813">Transport</keyword>
<reference evidence="6" key="1">
    <citation type="submission" date="2018-06" db="EMBL/GenBank/DDBJ databases">
        <authorList>
            <person name="Zhirakovskaya E."/>
        </authorList>
    </citation>
    <scope>NUCLEOTIDE SEQUENCE</scope>
</reference>
<evidence type="ECO:0000256" key="2">
    <source>
        <dbReference type="ARBA" id="ARBA00022448"/>
    </source>
</evidence>
<sequence length="317" mass="34806">MSPLISANNLTRRYGHFCAVNNISFELATGDILGFLGPNGAGKSSTMQMLTGNLAPTFGEITINGVDLLEDPKAAKASLGYLPENPPLYKEMTVTEYLFFCARIHRVVKQQINNVCQSAIEACGLGDVRNRLIKNLSKGYQQRVGIAQAILHSPPVIILDEPTVGLDPIQILEIRQLIKALGENHGIILCTHILPEVQAVCNRVQIINNGELVYSAGLDEMLSQESSHFEISFTSEVSSETLSSHSVFTTIKEVENKHFIVESDLTADKLIEYIVQQQWGLSQFTQQQTSLEQIFIELTLADANTANTSTSEQGEVA</sequence>
<keyword evidence="3" id="KW-0547">Nucleotide-binding</keyword>
<dbReference type="Pfam" id="PF00005">
    <property type="entry name" value="ABC_tran"/>
    <property type="match status" value="1"/>
</dbReference>
<dbReference type="GO" id="GO:0005524">
    <property type="term" value="F:ATP binding"/>
    <property type="evidence" value="ECO:0007669"/>
    <property type="project" value="UniProtKB-KW"/>
</dbReference>
<dbReference type="PROSITE" id="PS50893">
    <property type="entry name" value="ABC_TRANSPORTER_2"/>
    <property type="match status" value="1"/>
</dbReference>
<organism evidence="6">
    <name type="scientific">hydrothermal vent metagenome</name>
    <dbReference type="NCBI Taxonomy" id="652676"/>
    <lineage>
        <taxon>unclassified sequences</taxon>
        <taxon>metagenomes</taxon>
        <taxon>ecological metagenomes</taxon>
    </lineage>
</organism>
<feature type="domain" description="ABC transporter" evidence="5">
    <location>
        <begin position="5"/>
        <end position="234"/>
    </location>
</feature>
<evidence type="ECO:0000256" key="1">
    <source>
        <dbReference type="ARBA" id="ARBA00005417"/>
    </source>
</evidence>
<dbReference type="InterPro" id="IPR003439">
    <property type="entry name" value="ABC_transporter-like_ATP-bd"/>
</dbReference>
<comment type="similarity">
    <text evidence="1">Belongs to the ABC transporter superfamily.</text>
</comment>
<dbReference type="PANTHER" id="PTHR43335">
    <property type="entry name" value="ABC TRANSPORTER, ATP-BINDING PROTEIN"/>
    <property type="match status" value="1"/>
</dbReference>
<dbReference type="Gene3D" id="3.40.50.300">
    <property type="entry name" value="P-loop containing nucleotide triphosphate hydrolases"/>
    <property type="match status" value="1"/>
</dbReference>
<evidence type="ECO:0000313" key="6">
    <source>
        <dbReference type="EMBL" id="VAW51306.1"/>
    </source>
</evidence>